<keyword evidence="3" id="KW-0808">Transferase</keyword>
<dbReference type="PROSITE" id="PS00108">
    <property type="entry name" value="PROTEIN_KINASE_ST"/>
    <property type="match status" value="1"/>
</dbReference>
<dbReference type="InterPro" id="IPR011009">
    <property type="entry name" value="Kinase-like_dom_sf"/>
</dbReference>
<dbReference type="SMART" id="SM00220">
    <property type="entry name" value="S_TKc"/>
    <property type="match status" value="1"/>
</dbReference>
<evidence type="ECO:0000256" key="10">
    <source>
        <dbReference type="RuleBase" id="RU000304"/>
    </source>
</evidence>
<keyword evidence="6 9" id="KW-0067">ATP-binding</keyword>
<evidence type="ECO:0000256" key="9">
    <source>
        <dbReference type="PROSITE-ProRule" id="PRU10141"/>
    </source>
</evidence>
<dbReference type="GO" id="GO:0004674">
    <property type="term" value="F:protein serine/threonine kinase activity"/>
    <property type="evidence" value="ECO:0007669"/>
    <property type="project" value="UniProtKB-KW"/>
</dbReference>
<comment type="catalytic activity">
    <reaction evidence="7">
        <text>L-threonyl-[protein] + ATP = O-phospho-L-threonyl-[protein] + ADP + H(+)</text>
        <dbReference type="Rhea" id="RHEA:46608"/>
        <dbReference type="Rhea" id="RHEA-COMP:11060"/>
        <dbReference type="Rhea" id="RHEA-COMP:11605"/>
        <dbReference type="ChEBI" id="CHEBI:15378"/>
        <dbReference type="ChEBI" id="CHEBI:30013"/>
        <dbReference type="ChEBI" id="CHEBI:30616"/>
        <dbReference type="ChEBI" id="CHEBI:61977"/>
        <dbReference type="ChEBI" id="CHEBI:456216"/>
        <dbReference type="EC" id="2.7.11.1"/>
    </reaction>
</comment>
<accession>A0A2H3J7X3</accession>
<dbReference type="GO" id="GO:0000245">
    <property type="term" value="P:spliceosomal complex assembly"/>
    <property type="evidence" value="ECO:0007669"/>
    <property type="project" value="TreeGrafter"/>
</dbReference>
<evidence type="ECO:0000313" key="13">
    <source>
        <dbReference type="Proteomes" id="UP000218811"/>
    </source>
</evidence>
<dbReference type="InterPro" id="IPR051334">
    <property type="entry name" value="SRPK"/>
</dbReference>
<organism evidence="12 13">
    <name type="scientific">Wolfiporia cocos (strain MD-104)</name>
    <name type="common">Brown rot fungus</name>
    <dbReference type="NCBI Taxonomy" id="742152"/>
    <lineage>
        <taxon>Eukaryota</taxon>
        <taxon>Fungi</taxon>
        <taxon>Dikarya</taxon>
        <taxon>Basidiomycota</taxon>
        <taxon>Agaricomycotina</taxon>
        <taxon>Agaricomycetes</taxon>
        <taxon>Polyporales</taxon>
        <taxon>Phaeolaceae</taxon>
        <taxon>Wolfiporia</taxon>
    </lineage>
</organism>
<evidence type="ECO:0000256" key="1">
    <source>
        <dbReference type="ARBA" id="ARBA00012513"/>
    </source>
</evidence>
<keyword evidence="13" id="KW-1185">Reference proteome</keyword>
<dbReference type="InterPro" id="IPR008271">
    <property type="entry name" value="Ser/Thr_kinase_AS"/>
</dbReference>
<dbReference type="GO" id="GO:0005634">
    <property type="term" value="C:nucleus"/>
    <property type="evidence" value="ECO:0007669"/>
    <property type="project" value="TreeGrafter"/>
</dbReference>
<dbReference type="SUPFAM" id="SSF56112">
    <property type="entry name" value="Protein kinase-like (PK-like)"/>
    <property type="match status" value="1"/>
</dbReference>
<sequence>MFSFSARSLGTLTGRRITQWQRRFLSTDILDAEEPLRRYRHGGYHPVHIGDTLEQRRYTIVRKLGWGAYSTVWLARDAVLNRHVALKILTDEASSGPARLPEVALLQRIKQPGLEHPGSYHLAHMLHNFRFVGPNGRHVCLTFDILGDSVASLQQRCTNEMIPTSLLQTVSREVLLALDCLHRNCGIIHTDIKPHNILLHLYDPESAIHHALTNDPARCHELNSRSPRLPRYLVESQPIPSDYDPRSFETPFRVKLADLGTGRWVGEPPDGDEVQAPPVRAPEVITGAPYGTGIDIWGLACVLYYLWSGQWLFSPSAFEHLGMTRDDDHLYQIMTTLGEFPQHLMSALSFAQRGQPGPLGMGAPPYAVTTLAATVRSVAPAGTSALERADFADFLGMMLRIDPSARASANALLKHRWLATRYPRDALTVVPDVRTAVYF</sequence>
<dbReference type="InterPro" id="IPR000719">
    <property type="entry name" value="Prot_kinase_dom"/>
</dbReference>
<feature type="binding site" evidence="9">
    <location>
        <position position="87"/>
    </location>
    <ligand>
        <name>ATP</name>
        <dbReference type="ChEBI" id="CHEBI:30616"/>
    </ligand>
</feature>
<evidence type="ECO:0000256" key="2">
    <source>
        <dbReference type="ARBA" id="ARBA00022527"/>
    </source>
</evidence>
<dbReference type="OrthoDB" id="5979581at2759"/>
<dbReference type="OMA" id="VTEMAIC"/>
<dbReference type="AlphaFoldDB" id="A0A2H3J7X3"/>
<reference evidence="12 13" key="1">
    <citation type="journal article" date="2012" name="Science">
        <title>The Paleozoic origin of enzymatic lignin decomposition reconstructed from 31 fungal genomes.</title>
        <authorList>
            <person name="Floudas D."/>
            <person name="Binder M."/>
            <person name="Riley R."/>
            <person name="Barry K."/>
            <person name="Blanchette R.A."/>
            <person name="Henrissat B."/>
            <person name="Martinez A.T."/>
            <person name="Otillar R."/>
            <person name="Spatafora J.W."/>
            <person name="Yadav J.S."/>
            <person name="Aerts A."/>
            <person name="Benoit I."/>
            <person name="Boyd A."/>
            <person name="Carlson A."/>
            <person name="Copeland A."/>
            <person name="Coutinho P.M."/>
            <person name="de Vries R.P."/>
            <person name="Ferreira P."/>
            <person name="Findley K."/>
            <person name="Foster B."/>
            <person name="Gaskell J."/>
            <person name="Glotzer D."/>
            <person name="Gorecki P."/>
            <person name="Heitman J."/>
            <person name="Hesse C."/>
            <person name="Hori C."/>
            <person name="Igarashi K."/>
            <person name="Jurgens J.A."/>
            <person name="Kallen N."/>
            <person name="Kersten P."/>
            <person name="Kohler A."/>
            <person name="Kuees U."/>
            <person name="Kumar T.K.A."/>
            <person name="Kuo A."/>
            <person name="LaButti K."/>
            <person name="Larrondo L.F."/>
            <person name="Lindquist E."/>
            <person name="Ling A."/>
            <person name="Lombard V."/>
            <person name="Lucas S."/>
            <person name="Lundell T."/>
            <person name="Martin R."/>
            <person name="McLaughlin D.J."/>
            <person name="Morgenstern I."/>
            <person name="Morin E."/>
            <person name="Murat C."/>
            <person name="Nagy L.G."/>
            <person name="Nolan M."/>
            <person name="Ohm R.A."/>
            <person name="Patyshakuliyeva A."/>
            <person name="Rokas A."/>
            <person name="Ruiz-Duenas F.J."/>
            <person name="Sabat G."/>
            <person name="Salamov A."/>
            <person name="Samejima M."/>
            <person name="Schmutz J."/>
            <person name="Slot J.C."/>
            <person name="St John F."/>
            <person name="Stenlid J."/>
            <person name="Sun H."/>
            <person name="Sun S."/>
            <person name="Syed K."/>
            <person name="Tsang A."/>
            <person name="Wiebenga A."/>
            <person name="Young D."/>
            <person name="Pisabarro A."/>
            <person name="Eastwood D.C."/>
            <person name="Martin F."/>
            <person name="Cullen D."/>
            <person name="Grigoriev I.V."/>
            <person name="Hibbett D.S."/>
        </authorList>
    </citation>
    <scope>NUCLEOTIDE SEQUENCE [LARGE SCALE GENOMIC DNA]</scope>
    <source>
        <strain evidence="12 13">MD-104</strain>
    </source>
</reference>
<evidence type="ECO:0000313" key="12">
    <source>
        <dbReference type="EMBL" id="PCH37725.1"/>
    </source>
</evidence>
<keyword evidence="2 10" id="KW-0723">Serine/threonine-protein kinase</keyword>
<comment type="catalytic activity">
    <reaction evidence="8">
        <text>L-seryl-[protein] + ATP = O-phospho-L-seryl-[protein] + ADP + H(+)</text>
        <dbReference type="Rhea" id="RHEA:17989"/>
        <dbReference type="Rhea" id="RHEA-COMP:9863"/>
        <dbReference type="Rhea" id="RHEA-COMP:11604"/>
        <dbReference type="ChEBI" id="CHEBI:15378"/>
        <dbReference type="ChEBI" id="CHEBI:29999"/>
        <dbReference type="ChEBI" id="CHEBI:30616"/>
        <dbReference type="ChEBI" id="CHEBI:83421"/>
        <dbReference type="ChEBI" id="CHEBI:456216"/>
        <dbReference type="EC" id="2.7.11.1"/>
    </reaction>
</comment>
<comment type="similarity">
    <text evidence="10">Belongs to the protein kinase superfamily.</text>
</comment>
<protein>
    <recommendedName>
        <fullName evidence="1">non-specific serine/threonine protein kinase</fullName>
        <ecNumber evidence="1">2.7.11.1</ecNumber>
    </recommendedName>
</protein>
<dbReference type="PANTHER" id="PTHR47634">
    <property type="entry name" value="PROTEIN KINASE DOMAIN-CONTAINING PROTEIN-RELATED"/>
    <property type="match status" value="1"/>
</dbReference>
<evidence type="ECO:0000256" key="7">
    <source>
        <dbReference type="ARBA" id="ARBA00047899"/>
    </source>
</evidence>
<evidence type="ECO:0000256" key="5">
    <source>
        <dbReference type="ARBA" id="ARBA00022777"/>
    </source>
</evidence>
<evidence type="ECO:0000256" key="4">
    <source>
        <dbReference type="ARBA" id="ARBA00022741"/>
    </source>
</evidence>
<evidence type="ECO:0000256" key="6">
    <source>
        <dbReference type="ARBA" id="ARBA00022840"/>
    </source>
</evidence>
<dbReference type="STRING" id="742152.A0A2H3J7X3"/>
<dbReference type="Proteomes" id="UP000218811">
    <property type="component" value="Unassembled WGS sequence"/>
</dbReference>
<gene>
    <name evidence="12" type="ORF">WOLCODRAFT_95711</name>
</gene>
<dbReference type="EC" id="2.7.11.1" evidence="1"/>
<dbReference type="Gene3D" id="3.30.200.20">
    <property type="entry name" value="Phosphorylase Kinase, domain 1"/>
    <property type="match status" value="1"/>
</dbReference>
<dbReference type="Gene3D" id="1.10.510.10">
    <property type="entry name" value="Transferase(Phosphotransferase) domain 1"/>
    <property type="match status" value="1"/>
</dbReference>
<dbReference type="Pfam" id="PF00069">
    <property type="entry name" value="Pkinase"/>
    <property type="match status" value="2"/>
</dbReference>
<evidence type="ECO:0000256" key="8">
    <source>
        <dbReference type="ARBA" id="ARBA00048679"/>
    </source>
</evidence>
<dbReference type="EMBL" id="KB467942">
    <property type="protein sequence ID" value="PCH37725.1"/>
    <property type="molecule type" value="Genomic_DNA"/>
</dbReference>
<dbReference type="GO" id="GO:0050684">
    <property type="term" value="P:regulation of mRNA processing"/>
    <property type="evidence" value="ECO:0007669"/>
    <property type="project" value="TreeGrafter"/>
</dbReference>
<name>A0A2H3J7X3_WOLCO</name>
<dbReference type="PANTHER" id="PTHR47634:SF9">
    <property type="entry name" value="PROTEIN KINASE DOMAIN-CONTAINING PROTEIN-RELATED"/>
    <property type="match status" value="1"/>
</dbReference>
<proteinExistence type="inferred from homology"/>
<evidence type="ECO:0000259" key="11">
    <source>
        <dbReference type="PROSITE" id="PS50011"/>
    </source>
</evidence>
<dbReference type="PROSITE" id="PS00107">
    <property type="entry name" value="PROTEIN_KINASE_ATP"/>
    <property type="match status" value="1"/>
</dbReference>
<keyword evidence="5 12" id="KW-0418">Kinase</keyword>
<evidence type="ECO:0000256" key="3">
    <source>
        <dbReference type="ARBA" id="ARBA00022679"/>
    </source>
</evidence>
<keyword evidence="4 9" id="KW-0547">Nucleotide-binding</keyword>
<dbReference type="GO" id="GO:0005524">
    <property type="term" value="F:ATP binding"/>
    <property type="evidence" value="ECO:0007669"/>
    <property type="project" value="UniProtKB-UniRule"/>
</dbReference>
<dbReference type="InterPro" id="IPR017441">
    <property type="entry name" value="Protein_kinase_ATP_BS"/>
</dbReference>
<dbReference type="GO" id="GO:0005737">
    <property type="term" value="C:cytoplasm"/>
    <property type="evidence" value="ECO:0007669"/>
    <property type="project" value="TreeGrafter"/>
</dbReference>
<dbReference type="PROSITE" id="PS50011">
    <property type="entry name" value="PROTEIN_KINASE_DOM"/>
    <property type="match status" value="1"/>
</dbReference>
<feature type="domain" description="Protein kinase" evidence="11">
    <location>
        <begin position="58"/>
        <end position="418"/>
    </location>
</feature>